<gene>
    <name evidence="2" type="ORF">PAXINDRAFT_12129</name>
</gene>
<dbReference type="HOGENOM" id="CLU_082498_1_0_1"/>
<dbReference type="GO" id="GO:0017108">
    <property type="term" value="F:5'-flap endonuclease activity"/>
    <property type="evidence" value="ECO:0007669"/>
    <property type="project" value="TreeGrafter"/>
</dbReference>
<reference evidence="2 3" key="1">
    <citation type="submission" date="2014-06" db="EMBL/GenBank/DDBJ databases">
        <authorList>
            <consortium name="DOE Joint Genome Institute"/>
            <person name="Kuo A."/>
            <person name="Kohler A."/>
            <person name="Nagy L.G."/>
            <person name="Floudas D."/>
            <person name="Copeland A."/>
            <person name="Barry K.W."/>
            <person name="Cichocki N."/>
            <person name="Veneault-Fourrey C."/>
            <person name="LaButti K."/>
            <person name="Lindquist E.A."/>
            <person name="Lipzen A."/>
            <person name="Lundell T."/>
            <person name="Morin E."/>
            <person name="Murat C."/>
            <person name="Sun H."/>
            <person name="Tunlid A."/>
            <person name="Henrissat B."/>
            <person name="Grigoriev I.V."/>
            <person name="Hibbett D.S."/>
            <person name="Martin F."/>
            <person name="Nordberg H.P."/>
            <person name="Cantor M.N."/>
            <person name="Hua S.X."/>
        </authorList>
    </citation>
    <scope>NUCLEOTIDE SEQUENCE [LARGE SCALE GENOMIC DNA]</scope>
    <source>
        <strain evidence="2 3">ATCC 200175</strain>
    </source>
</reference>
<evidence type="ECO:0000259" key="1">
    <source>
        <dbReference type="SMART" id="SM00484"/>
    </source>
</evidence>
<dbReference type="CDD" id="cd09870">
    <property type="entry name" value="PIN_YEN1"/>
    <property type="match status" value="1"/>
</dbReference>
<dbReference type="Gene3D" id="3.40.50.1010">
    <property type="entry name" value="5'-nuclease"/>
    <property type="match status" value="2"/>
</dbReference>
<feature type="domain" description="XPG-I" evidence="1">
    <location>
        <begin position="119"/>
        <end position="166"/>
    </location>
</feature>
<dbReference type="Pfam" id="PF00752">
    <property type="entry name" value="XPG_N"/>
    <property type="match status" value="1"/>
</dbReference>
<accession>A0A0C9U808</accession>
<dbReference type="SUPFAM" id="SSF88723">
    <property type="entry name" value="PIN domain-like"/>
    <property type="match status" value="1"/>
</dbReference>
<dbReference type="InterPro" id="IPR006084">
    <property type="entry name" value="XPG/Rad2"/>
</dbReference>
<reference evidence="3" key="2">
    <citation type="submission" date="2015-01" db="EMBL/GenBank/DDBJ databases">
        <title>Evolutionary Origins and Diversification of the Mycorrhizal Mutualists.</title>
        <authorList>
            <consortium name="DOE Joint Genome Institute"/>
            <consortium name="Mycorrhizal Genomics Consortium"/>
            <person name="Kohler A."/>
            <person name="Kuo A."/>
            <person name="Nagy L.G."/>
            <person name="Floudas D."/>
            <person name="Copeland A."/>
            <person name="Barry K.W."/>
            <person name="Cichocki N."/>
            <person name="Veneault-Fourrey C."/>
            <person name="LaButti K."/>
            <person name="Lindquist E.A."/>
            <person name="Lipzen A."/>
            <person name="Lundell T."/>
            <person name="Morin E."/>
            <person name="Murat C."/>
            <person name="Riley R."/>
            <person name="Ohm R."/>
            <person name="Sun H."/>
            <person name="Tunlid A."/>
            <person name="Henrissat B."/>
            <person name="Grigoriev I.V."/>
            <person name="Hibbett D.S."/>
            <person name="Martin F."/>
        </authorList>
    </citation>
    <scope>NUCLEOTIDE SEQUENCE [LARGE SCALE GENOMIC DNA]</scope>
    <source>
        <strain evidence="3">ATCC 200175</strain>
    </source>
</reference>
<dbReference type="InterPro" id="IPR029060">
    <property type="entry name" value="PIN-like_dom_sf"/>
</dbReference>
<sequence>MGINGLWEVLAPAGQWVSIMALAVRDRYVGSPPFMPYTIAVDISIWFEQCQQQKWQRAHSQSGMNPALRVFFLHLAVLAGLPIRLLFCYDGPGRPAVKRGTKVSTRDHWMVEPTRRILNAFNIAWIEAGGEAEAELAAMNQRGIVDAILTDDSDVFAFGAHTVLRK</sequence>
<proteinExistence type="predicted"/>
<dbReference type="PANTHER" id="PTHR11081">
    <property type="entry name" value="FLAP ENDONUCLEASE FAMILY MEMBER"/>
    <property type="match status" value="1"/>
</dbReference>
<dbReference type="EMBL" id="KN819338">
    <property type="protein sequence ID" value="KIJ15216.1"/>
    <property type="molecule type" value="Genomic_DNA"/>
</dbReference>
<dbReference type="Pfam" id="PF00867">
    <property type="entry name" value="XPG_I"/>
    <property type="match status" value="1"/>
</dbReference>
<name>A0A0C9U808_PAXIN</name>
<dbReference type="SMART" id="SM00484">
    <property type="entry name" value="XPGI"/>
    <property type="match status" value="1"/>
</dbReference>
<dbReference type="AlphaFoldDB" id="A0A0C9U808"/>
<dbReference type="GO" id="GO:0006974">
    <property type="term" value="P:DNA damage response"/>
    <property type="evidence" value="ECO:0007669"/>
    <property type="project" value="UniProtKB-ARBA"/>
</dbReference>
<dbReference type="PANTHER" id="PTHR11081:SF75">
    <property type="entry name" value="ENDONUCLEASE, PUTATIVE (AFU_ORTHOLOGUE AFUA_3G13260)-RELATED"/>
    <property type="match status" value="1"/>
</dbReference>
<dbReference type="InterPro" id="IPR006086">
    <property type="entry name" value="XPG-I_dom"/>
</dbReference>
<organism evidence="2 3">
    <name type="scientific">Paxillus involutus ATCC 200175</name>
    <dbReference type="NCBI Taxonomy" id="664439"/>
    <lineage>
        <taxon>Eukaryota</taxon>
        <taxon>Fungi</taxon>
        <taxon>Dikarya</taxon>
        <taxon>Basidiomycota</taxon>
        <taxon>Agaricomycotina</taxon>
        <taxon>Agaricomycetes</taxon>
        <taxon>Agaricomycetidae</taxon>
        <taxon>Boletales</taxon>
        <taxon>Paxilineae</taxon>
        <taxon>Paxillaceae</taxon>
        <taxon>Paxillus</taxon>
    </lineage>
</organism>
<protein>
    <recommendedName>
        <fullName evidence="1">XPG-I domain-containing protein</fullName>
    </recommendedName>
</protein>
<dbReference type="OrthoDB" id="2148513at2759"/>
<evidence type="ECO:0000313" key="3">
    <source>
        <dbReference type="Proteomes" id="UP000053647"/>
    </source>
</evidence>
<dbReference type="Proteomes" id="UP000053647">
    <property type="component" value="Unassembled WGS sequence"/>
</dbReference>
<keyword evidence="3" id="KW-1185">Reference proteome</keyword>
<dbReference type="PRINTS" id="PR00853">
    <property type="entry name" value="XPGRADSUPER"/>
</dbReference>
<evidence type="ECO:0000313" key="2">
    <source>
        <dbReference type="EMBL" id="KIJ15216.1"/>
    </source>
</evidence>
<dbReference type="InterPro" id="IPR006085">
    <property type="entry name" value="XPG_DNA_repair_N"/>
</dbReference>